<dbReference type="CDD" id="cd01991">
    <property type="entry name" value="Asn_synthase_B_C"/>
    <property type="match status" value="1"/>
</dbReference>
<evidence type="ECO:0000256" key="14">
    <source>
        <dbReference type="PIRSR" id="PIRSR001589-3"/>
    </source>
</evidence>
<dbReference type="GO" id="GO:0005829">
    <property type="term" value="C:cytosol"/>
    <property type="evidence" value="ECO:0007669"/>
    <property type="project" value="TreeGrafter"/>
</dbReference>
<evidence type="ECO:0000256" key="5">
    <source>
        <dbReference type="ARBA" id="ARBA00022605"/>
    </source>
</evidence>
<keyword evidence="7 13" id="KW-0067">ATP-binding</keyword>
<dbReference type="AlphaFoldDB" id="A0A6A8MGC2"/>
<evidence type="ECO:0000256" key="3">
    <source>
        <dbReference type="ARBA" id="ARBA00012737"/>
    </source>
</evidence>
<evidence type="ECO:0000256" key="8">
    <source>
        <dbReference type="ARBA" id="ARBA00022888"/>
    </source>
</evidence>
<dbReference type="GO" id="GO:0005524">
    <property type="term" value="F:ATP binding"/>
    <property type="evidence" value="ECO:0007669"/>
    <property type="project" value="UniProtKB-KW"/>
</dbReference>
<dbReference type="PIRSF" id="PIRSF001589">
    <property type="entry name" value="Asn_synthetase_glu-h"/>
    <property type="match status" value="1"/>
</dbReference>
<dbReference type="SUPFAM" id="SSF52402">
    <property type="entry name" value="Adenine nucleotide alpha hydrolases-like"/>
    <property type="match status" value="1"/>
</dbReference>
<keyword evidence="4 16" id="KW-0436">Ligase</keyword>
<dbReference type="InterPro" id="IPR006426">
    <property type="entry name" value="Asn_synth_AEB"/>
</dbReference>
<accession>A0A6A8MGC2</accession>
<dbReference type="Pfam" id="PF00733">
    <property type="entry name" value="Asn_synthase"/>
    <property type="match status" value="2"/>
</dbReference>
<keyword evidence="17" id="KW-1185">Reference proteome</keyword>
<dbReference type="InterPro" id="IPR001962">
    <property type="entry name" value="Asn_synthase"/>
</dbReference>
<evidence type="ECO:0000256" key="6">
    <source>
        <dbReference type="ARBA" id="ARBA00022741"/>
    </source>
</evidence>
<dbReference type="InterPro" id="IPR014729">
    <property type="entry name" value="Rossmann-like_a/b/a_fold"/>
</dbReference>
<dbReference type="InterPro" id="IPR029055">
    <property type="entry name" value="Ntn_hydrolases_N"/>
</dbReference>
<dbReference type="GO" id="GO:0004066">
    <property type="term" value="F:asparagine synthase (glutamine-hydrolyzing) activity"/>
    <property type="evidence" value="ECO:0007669"/>
    <property type="project" value="UniProtKB-EC"/>
</dbReference>
<feature type="binding site" evidence="13">
    <location>
        <position position="94"/>
    </location>
    <ligand>
        <name>L-glutamine</name>
        <dbReference type="ChEBI" id="CHEBI:58359"/>
    </ligand>
</feature>
<feature type="binding site" evidence="13">
    <location>
        <position position="230"/>
    </location>
    <ligand>
        <name>ATP</name>
        <dbReference type="ChEBI" id="CHEBI:30616"/>
    </ligand>
</feature>
<dbReference type="OrthoDB" id="9763290at2"/>
<dbReference type="InterPro" id="IPR033738">
    <property type="entry name" value="AsnB_N"/>
</dbReference>
<dbReference type="PROSITE" id="PS51278">
    <property type="entry name" value="GATASE_TYPE_2"/>
    <property type="match status" value="1"/>
</dbReference>
<dbReference type="PANTHER" id="PTHR11772">
    <property type="entry name" value="ASPARAGINE SYNTHETASE"/>
    <property type="match status" value="1"/>
</dbReference>
<comment type="pathway">
    <text evidence="1">Amino-acid biosynthesis; L-asparagine biosynthesis; L-asparagine from L-aspartate (L-Gln route): step 1/1.</text>
</comment>
<dbReference type="Proteomes" id="UP000438120">
    <property type="component" value="Unassembled WGS sequence"/>
</dbReference>
<dbReference type="EMBL" id="VUMX01000040">
    <property type="protein sequence ID" value="MST87860.1"/>
    <property type="molecule type" value="Genomic_DNA"/>
</dbReference>
<dbReference type="RefSeq" id="WP_154549469.1">
    <property type="nucleotide sequence ID" value="NZ_VUMX01000040.1"/>
</dbReference>
<dbReference type="Gene3D" id="3.40.50.620">
    <property type="entry name" value="HUPs"/>
    <property type="match status" value="1"/>
</dbReference>
<evidence type="ECO:0000256" key="11">
    <source>
        <dbReference type="ARBA" id="ARBA00048741"/>
    </source>
</evidence>
<dbReference type="Gene3D" id="3.60.20.10">
    <property type="entry name" value="Glutamine Phosphoribosylpyrophosphate, subunit 1, domain 1"/>
    <property type="match status" value="1"/>
</dbReference>
<dbReference type="Pfam" id="PF13537">
    <property type="entry name" value="GATase_7"/>
    <property type="match status" value="1"/>
</dbReference>
<evidence type="ECO:0000259" key="15">
    <source>
        <dbReference type="PROSITE" id="PS51278"/>
    </source>
</evidence>
<comment type="catalytic activity">
    <reaction evidence="11">
        <text>L-aspartate + L-glutamine + ATP + H2O = L-asparagine + L-glutamate + AMP + diphosphate + H(+)</text>
        <dbReference type="Rhea" id="RHEA:12228"/>
        <dbReference type="ChEBI" id="CHEBI:15377"/>
        <dbReference type="ChEBI" id="CHEBI:15378"/>
        <dbReference type="ChEBI" id="CHEBI:29985"/>
        <dbReference type="ChEBI" id="CHEBI:29991"/>
        <dbReference type="ChEBI" id="CHEBI:30616"/>
        <dbReference type="ChEBI" id="CHEBI:33019"/>
        <dbReference type="ChEBI" id="CHEBI:58048"/>
        <dbReference type="ChEBI" id="CHEBI:58359"/>
        <dbReference type="ChEBI" id="CHEBI:456215"/>
        <dbReference type="EC" id="6.3.5.4"/>
    </reaction>
</comment>
<comment type="similarity">
    <text evidence="2">Belongs to the asparagine synthetase family.</text>
</comment>
<protein>
    <recommendedName>
        <fullName evidence="3">asparagine synthase (glutamine-hydrolyzing)</fullName>
        <ecNumber evidence="3">6.3.5.4</ecNumber>
    </recommendedName>
    <alternativeName>
        <fullName evidence="10">Glutamine-dependent asparagine synthetase</fullName>
    </alternativeName>
</protein>
<dbReference type="EC" id="6.3.5.4" evidence="3"/>
<dbReference type="InterPro" id="IPR017932">
    <property type="entry name" value="GATase_2_dom"/>
</dbReference>
<evidence type="ECO:0000256" key="9">
    <source>
        <dbReference type="ARBA" id="ARBA00022962"/>
    </source>
</evidence>
<feature type="site" description="Important for beta-aspartyl-AMP intermediate formation" evidence="14">
    <location>
        <position position="337"/>
    </location>
</feature>
<sequence length="533" mass="60751">MCGFLAVDSKEFSLKTFDEALAKNEDRGPDMTRVFDEKGITFGFNRLAIMDLSDSGMQPFECLDCTLVCNGEIYNYPELKQNLETDYQFTSGSDCEVLIPLYRKYGIDTMVKMLDGEFAFVLYDHKSGKVYAARDIIGIRPMFYGFTKKEGKLAFASTGKTLLDLCDEIHPFLPGHYYDGAKGKFVEYHAPDLVSKMATDDFDQSTRTIRDLLIKAVDKRLASDAPVGYLLSGGLDSSLVCSIADRLLPEDAKIRTFAIGMDKNPIDLKYAREVADYLGSDHTEFIMTRDDVLKSLREVIYTLETWDITTIRASIGMYILCKRIHETTDLKVIMTGECSDELFGYKYTDFAPSAEEFQKEAAKRLRELYMYDVLRADRCISANSLEGRVPFADRDFAEYVMSIDPDLKMNHYHKGKYLLRKAFAEGDWLPEDILMREKAAFSDAVGHSMVDDLKEYADGKYTDADLASAKDKYPYCTPFTKESLLYRDIFEEYFPGKADWIKDFWMPNRSWDSLKDVNDPSARVLSNYGASGK</sequence>
<keyword evidence="8 12" id="KW-0061">Asparagine biosynthesis</keyword>
<feature type="active site" description="For GATase activity" evidence="12">
    <location>
        <position position="2"/>
    </location>
</feature>
<dbReference type="PANTHER" id="PTHR11772:SF23">
    <property type="entry name" value="ASPARAGINE SYNTHETASE [GLUTAMINE-HYDROLYZING]"/>
    <property type="match status" value="1"/>
</dbReference>
<keyword evidence="6 13" id="KW-0547">Nucleotide-binding</keyword>
<evidence type="ECO:0000256" key="10">
    <source>
        <dbReference type="ARBA" id="ARBA00030234"/>
    </source>
</evidence>
<evidence type="ECO:0000256" key="2">
    <source>
        <dbReference type="ARBA" id="ARBA00005752"/>
    </source>
</evidence>
<name>A0A6A8MGC2_9LACO</name>
<keyword evidence="9 12" id="KW-0315">Glutamine amidotransferase</keyword>
<dbReference type="NCBIfam" id="NF006949">
    <property type="entry name" value="PRK09431.1"/>
    <property type="match status" value="1"/>
</dbReference>
<evidence type="ECO:0000256" key="7">
    <source>
        <dbReference type="ARBA" id="ARBA00022840"/>
    </source>
</evidence>
<dbReference type="InterPro" id="IPR050795">
    <property type="entry name" value="Asn_Synthetase"/>
</dbReference>
<comment type="caution">
    <text evidence="16">The sequence shown here is derived from an EMBL/GenBank/DDBJ whole genome shotgun (WGS) entry which is preliminary data.</text>
</comment>
<organism evidence="16 17">
    <name type="scientific">Lactobacillus porci</name>
    <dbReference type="NCBI Taxonomy" id="2012477"/>
    <lineage>
        <taxon>Bacteria</taxon>
        <taxon>Bacillati</taxon>
        <taxon>Bacillota</taxon>
        <taxon>Bacilli</taxon>
        <taxon>Lactobacillales</taxon>
        <taxon>Lactobacillaceae</taxon>
        <taxon>Lactobacillus</taxon>
    </lineage>
</organism>
<evidence type="ECO:0000313" key="16">
    <source>
        <dbReference type="EMBL" id="MST87860.1"/>
    </source>
</evidence>
<dbReference type="GO" id="GO:0006529">
    <property type="term" value="P:asparagine biosynthetic process"/>
    <property type="evidence" value="ECO:0007669"/>
    <property type="project" value="UniProtKB-KW"/>
</dbReference>
<feature type="binding site" evidence="13">
    <location>
        <position position="259"/>
    </location>
    <ligand>
        <name>ATP</name>
        <dbReference type="ChEBI" id="CHEBI:30616"/>
    </ligand>
</feature>
<evidence type="ECO:0000313" key="17">
    <source>
        <dbReference type="Proteomes" id="UP000438120"/>
    </source>
</evidence>
<keyword evidence="5 12" id="KW-0028">Amino-acid biosynthesis</keyword>
<reference evidence="16 17" key="1">
    <citation type="submission" date="2019-08" db="EMBL/GenBank/DDBJ databases">
        <title>In-depth cultivation of the pig gut microbiome towards novel bacterial diversity and tailored functional studies.</title>
        <authorList>
            <person name="Wylensek D."/>
            <person name="Hitch T.C.A."/>
            <person name="Clavel T."/>
        </authorList>
    </citation>
    <scope>NUCLEOTIDE SEQUENCE [LARGE SCALE GENOMIC DNA]</scope>
    <source>
        <strain evidence="16 17">Bifido-178-WT-2B</strain>
    </source>
</reference>
<evidence type="ECO:0000256" key="4">
    <source>
        <dbReference type="ARBA" id="ARBA00022598"/>
    </source>
</evidence>
<dbReference type="SUPFAM" id="SSF56235">
    <property type="entry name" value="N-terminal nucleophile aminohydrolases (Ntn hydrolases)"/>
    <property type="match status" value="1"/>
</dbReference>
<evidence type="ECO:0000256" key="12">
    <source>
        <dbReference type="PIRSR" id="PIRSR001589-1"/>
    </source>
</evidence>
<proteinExistence type="inferred from homology"/>
<dbReference type="CDD" id="cd00712">
    <property type="entry name" value="AsnB"/>
    <property type="match status" value="1"/>
</dbReference>
<gene>
    <name evidence="16" type="ORF">FYJ62_09635</name>
</gene>
<feature type="domain" description="Glutamine amidotransferase type-2" evidence="15">
    <location>
        <begin position="2"/>
        <end position="183"/>
    </location>
</feature>
<evidence type="ECO:0000256" key="13">
    <source>
        <dbReference type="PIRSR" id="PIRSR001589-2"/>
    </source>
</evidence>
<evidence type="ECO:0000256" key="1">
    <source>
        <dbReference type="ARBA" id="ARBA00005187"/>
    </source>
</evidence>